<gene>
    <name evidence="1" type="ORF">P154DRAFT_538583</name>
</gene>
<dbReference type="EMBL" id="ML977634">
    <property type="protein sequence ID" value="KAF1995727.1"/>
    <property type="molecule type" value="Genomic_DNA"/>
</dbReference>
<evidence type="ECO:0000313" key="2">
    <source>
        <dbReference type="Proteomes" id="UP000799779"/>
    </source>
</evidence>
<protein>
    <submittedName>
        <fullName evidence="1">Uncharacterized protein</fullName>
    </submittedName>
</protein>
<organism evidence="1 2">
    <name type="scientific">Amniculicola lignicola CBS 123094</name>
    <dbReference type="NCBI Taxonomy" id="1392246"/>
    <lineage>
        <taxon>Eukaryota</taxon>
        <taxon>Fungi</taxon>
        <taxon>Dikarya</taxon>
        <taxon>Ascomycota</taxon>
        <taxon>Pezizomycotina</taxon>
        <taxon>Dothideomycetes</taxon>
        <taxon>Pleosporomycetidae</taxon>
        <taxon>Pleosporales</taxon>
        <taxon>Amniculicolaceae</taxon>
        <taxon>Amniculicola</taxon>
    </lineage>
</organism>
<dbReference type="AlphaFoldDB" id="A0A6A5W3C8"/>
<dbReference type="Proteomes" id="UP000799779">
    <property type="component" value="Unassembled WGS sequence"/>
</dbReference>
<proteinExistence type="predicted"/>
<name>A0A6A5W3C8_9PLEO</name>
<accession>A0A6A5W3C8</accession>
<evidence type="ECO:0000313" key="1">
    <source>
        <dbReference type="EMBL" id="KAF1995727.1"/>
    </source>
</evidence>
<keyword evidence="2" id="KW-1185">Reference proteome</keyword>
<sequence length="270" mass="30423">MDTVIAFNSRISPTPRTELPTQSIGVNQLGKGDQFDTSSREICYNQISWSIDRLIELINFAIVMGTPHVRDMAFSHLHQENCEAQPGLVRSTDYDDYWPIDLVNFKPGILDSLPGSDPKLARLFTDIVVAAGLDALDEMEENGFFNYSEDIRNYLLQKAMGMGKYMNAIQNRSTKECYLDPADHPLANASWSTKRAARPKTKTKNDFIYSDSEDVSDSDSDSDIELTFEDQNLVTYNSRTLAFTKYTSVVNKQAGANTIRTADRQSYGCY</sequence>
<reference evidence="1" key="1">
    <citation type="journal article" date="2020" name="Stud. Mycol.">
        <title>101 Dothideomycetes genomes: a test case for predicting lifestyles and emergence of pathogens.</title>
        <authorList>
            <person name="Haridas S."/>
            <person name="Albert R."/>
            <person name="Binder M."/>
            <person name="Bloem J."/>
            <person name="Labutti K."/>
            <person name="Salamov A."/>
            <person name="Andreopoulos B."/>
            <person name="Baker S."/>
            <person name="Barry K."/>
            <person name="Bills G."/>
            <person name="Bluhm B."/>
            <person name="Cannon C."/>
            <person name="Castanera R."/>
            <person name="Culley D."/>
            <person name="Daum C."/>
            <person name="Ezra D."/>
            <person name="Gonzalez J."/>
            <person name="Henrissat B."/>
            <person name="Kuo A."/>
            <person name="Liang C."/>
            <person name="Lipzen A."/>
            <person name="Lutzoni F."/>
            <person name="Magnuson J."/>
            <person name="Mondo S."/>
            <person name="Nolan M."/>
            <person name="Ohm R."/>
            <person name="Pangilinan J."/>
            <person name="Park H.-J."/>
            <person name="Ramirez L."/>
            <person name="Alfaro M."/>
            <person name="Sun H."/>
            <person name="Tritt A."/>
            <person name="Yoshinaga Y."/>
            <person name="Zwiers L.-H."/>
            <person name="Turgeon B."/>
            <person name="Goodwin S."/>
            <person name="Spatafora J."/>
            <person name="Crous P."/>
            <person name="Grigoriev I."/>
        </authorList>
    </citation>
    <scope>NUCLEOTIDE SEQUENCE</scope>
    <source>
        <strain evidence="1">CBS 123094</strain>
    </source>
</reference>